<comment type="caution">
    <text evidence="1">The sequence shown here is derived from an EMBL/GenBank/DDBJ whole genome shotgun (WGS) entry which is preliminary data.</text>
</comment>
<evidence type="ECO:0000313" key="2">
    <source>
        <dbReference type="Proteomes" id="UP000003711"/>
    </source>
</evidence>
<reference evidence="1 2" key="1">
    <citation type="submission" date="2008-12" db="EMBL/GenBank/DDBJ databases">
        <authorList>
            <person name="Fulton L."/>
            <person name="Clifton S."/>
            <person name="Fulton B."/>
            <person name="Xu J."/>
            <person name="Minx P."/>
            <person name="Pepin K.H."/>
            <person name="Johnson M."/>
            <person name="Bhonagiri V."/>
            <person name="Nash W.E."/>
            <person name="Mardis E.R."/>
            <person name="Wilson R.K."/>
        </authorList>
    </citation>
    <scope>NUCLEOTIDE SEQUENCE [LARGE SCALE GENOMIC DNA]</scope>
    <source>
        <strain evidence="1 2">DSM 14838</strain>
    </source>
</reference>
<proteinExistence type="predicted"/>
<gene>
    <name evidence="1" type="ORF">BACCELL_00273</name>
</gene>
<protein>
    <submittedName>
        <fullName evidence="1">Uncharacterized protein</fullName>
    </submittedName>
</protein>
<dbReference type="AlphaFoldDB" id="E2N7M9"/>
<dbReference type="EMBL" id="ACCH01000022">
    <property type="protein sequence ID" value="EEF92081.1"/>
    <property type="molecule type" value="Genomic_DNA"/>
</dbReference>
<reference evidence="1 2" key="2">
    <citation type="submission" date="2009-01" db="EMBL/GenBank/DDBJ databases">
        <title>Draft genome sequence of Bacteroides cellulosilyticus (DSM 14838).</title>
        <authorList>
            <person name="Sudarsanam P."/>
            <person name="Ley R."/>
            <person name="Guruge J."/>
            <person name="Turnbaugh P.J."/>
            <person name="Mahowald M."/>
            <person name="Liep D."/>
            <person name="Gordon J."/>
        </authorList>
    </citation>
    <scope>NUCLEOTIDE SEQUENCE [LARGE SCALE GENOMIC DNA]</scope>
    <source>
        <strain evidence="1 2">DSM 14838</strain>
    </source>
</reference>
<sequence length="155" mass="14922">MDVSQAEAGIHVPVSAEAEAVSGCNSGEEGFALGATAEEGVVELSAADCEADVGAAEAPSRGLQPVSQLAADAPSGGGVGAVAVVPHTVGGVGGEAPAVCEVEFGSQVGGEGGPGEQIGAQRPAGMRGGAVLRFLVFLSSHGLGAEEGQCQEHCG</sequence>
<accession>E2N7M9</accession>
<evidence type="ECO:0000313" key="1">
    <source>
        <dbReference type="EMBL" id="EEF92081.1"/>
    </source>
</evidence>
<dbReference type="HOGENOM" id="CLU_1691933_0_0_10"/>
<name>E2N7M9_9BACE</name>
<dbReference type="Proteomes" id="UP000003711">
    <property type="component" value="Unassembled WGS sequence"/>
</dbReference>
<organism evidence="1 2">
    <name type="scientific">Bacteroides cellulosilyticus DSM 14838</name>
    <dbReference type="NCBI Taxonomy" id="537012"/>
    <lineage>
        <taxon>Bacteria</taxon>
        <taxon>Pseudomonadati</taxon>
        <taxon>Bacteroidota</taxon>
        <taxon>Bacteroidia</taxon>
        <taxon>Bacteroidales</taxon>
        <taxon>Bacteroidaceae</taxon>
        <taxon>Bacteroides</taxon>
    </lineage>
</organism>